<feature type="transmembrane region" description="Helical" evidence="1">
    <location>
        <begin position="251"/>
        <end position="271"/>
    </location>
</feature>
<feature type="transmembrane region" description="Helical" evidence="1">
    <location>
        <begin position="429"/>
        <end position="446"/>
    </location>
</feature>
<feature type="transmembrane region" description="Helical" evidence="1">
    <location>
        <begin position="292"/>
        <end position="316"/>
    </location>
</feature>
<dbReference type="OrthoDB" id="4868247at2"/>
<dbReference type="Proteomes" id="UP000035996">
    <property type="component" value="Unassembled WGS sequence"/>
</dbReference>
<dbReference type="Pfam" id="PF09925">
    <property type="entry name" value="DUF2157"/>
    <property type="match status" value="1"/>
</dbReference>
<feature type="transmembrane region" description="Helical" evidence="1">
    <location>
        <begin position="224"/>
        <end position="245"/>
    </location>
</feature>
<feature type="transmembrane region" description="Helical" evidence="1">
    <location>
        <begin position="567"/>
        <end position="584"/>
    </location>
</feature>
<sequence>MNVKRIHTGYLLGLSLVISSVIYFFASNWLGIERIERVGLAVGLMLVFFVLSTVLSRFRHSHRFLEKWLWLTGTIAFGISVAIIGQTYNSHADSYLLYLIWFVPVMVLGVLTGYKAFYVVGFLLSQLAFYFYVFPTSYFPDWSGETTLVLVLIYLLFTHGWFYLSRHSLLNSKWIMFGSFCFIHIVFISSSFGFWEYHTVMAWLYVGYGILSVLLWKHRKHKELFILSGIGFGLFLFGKLLEALGDVLGDLLPFLLLAIVCLIVFLTVKYISRLELSEKESETWKRVFKSSVLFVVTVVCTVMLISAFFGIMFLIFRWDNELALMFSSILLLLLPGIALKDHISFLSNILLLSGLSILLSANLADVFTYGIRPETMVVLVISFCVIGVVLKLIKNPWIGSYAYLLANGVVLLFLFKLEESYFSIDEYEPLLLIVLVFSNGLIHILGRDGWFNRNALVYSVVPLFILTFFFEGQWLYWLLNSVFLILSTAFIFYKPWQSNAFRYWVGITLWYAFLFYKYYDIAWSLVHKSITLFVAGLLVLLITRVSSRKYTLPTDQEPTFVAKKWKSIWLVVVVMVAFVTYNGVKNEATIQSGKEIRLALAPIDPRSMLQGDYVTLRYDISTLFEGTELPNNKRIKIVLLPTTQGTYEYGGYYKVEGNWNKPYKPSDDDIVVNGITYGDNDVQYGIESFFIPEGTGQEFEDKTIAVIKVSENGNALLIELE</sequence>
<feature type="transmembrane region" description="Helical" evidence="1">
    <location>
        <begin position="68"/>
        <end position="88"/>
    </location>
</feature>
<feature type="transmembrane region" description="Helical" evidence="1">
    <location>
        <begin position="346"/>
        <end position="364"/>
    </location>
</feature>
<protein>
    <recommendedName>
        <fullName evidence="2">DUF2157 domain-containing protein</fullName>
    </recommendedName>
</protein>
<comment type="caution">
    <text evidence="3">The sequence shown here is derived from an EMBL/GenBank/DDBJ whole genome shotgun (WGS) entry which is preliminary data.</text>
</comment>
<dbReference type="Pfam" id="PF14345">
    <property type="entry name" value="GDYXXLXY"/>
    <property type="match status" value="1"/>
</dbReference>
<feature type="transmembrane region" description="Helical" evidence="1">
    <location>
        <begin position="200"/>
        <end position="217"/>
    </location>
</feature>
<dbReference type="STRING" id="157733.AB986_01530"/>
<feature type="transmembrane region" description="Helical" evidence="1">
    <location>
        <begin position="94"/>
        <end position="111"/>
    </location>
</feature>
<name>A0A0J6CY60_9BACL</name>
<evidence type="ECO:0000313" key="4">
    <source>
        <dbReference type="Proteomes" id="UP000035996"/>
    </source>
</evidence>
<feature type="transmembrane region" description="Helical" evidence="1">
    <location>
        <begin position="38"/>
        <end position="56"/>
    </location>
</feature>
<feature type="transmembrane region" description="Helical" evidence="1">
    <location>
        <begin position="525"/>
        <end position="546"/>
    </location>
</feature>
<feature type="transmembrane region" description="Helical" evidence="1">
    <location>
        <begin position="400"/>
        <end position="417"/>
    </location>
</feature>
<organism evidence="3 4">
    <name type="scientific">Guptibacillus hwajinpoensis</name>
    <dbReference type="NCBI Taxonomy" id="208199"/>
    <lineage>
        <taxon>Bacteria</taxon>
        <taxon>Bacillati</taxon>
        <taxon>Bacillota</taxon>
        <taxon>Bacilli</taxon>
        <taxon>Bacillales</taxon>
        <taxon>Guptibacillaceae</taxon>
        <taxon>Guptibacillus</taxon>
    </lineage>
</organism>
<feature type="transmembrane region" description="Helical" evidence="1">
    <location>
        <begin position="476"/>
        <end position="493"/>
    </location>
</feature>
<feature type="transmembrane region" description="Helical" evidence="1">
    <location>
        <begin position="453"/>
        <end position="470"/>
    </location>
</feature>
<feature type="transmembrane region" description="Helical" evidence="1">
    <location>
        <begin position="376"/>
        <end position="393"/>
    </location>
</feature>
<accession>A0A0J6CY60</accession>
<feature type="transmembrane region" description="Helical" evidence="1">
    <location>
        <begin position="176"/>
        <end position="194"/>
    </location>
</feature>
<keyword evidence="4" id="KW-1185">Reference proteome</keyword>
<evidence type="ECO:0000313" key="3">
    <source>
        <dbReference type="EMBL" id="KMM38033.1"/>
    </source>
</evidence>
<dbReference type="RefSeq" id="WP_048309116.1">
    <property type="nucleotide sequence ID" value="NZ_CP119526.1"/>
</dbReference>
<reference evidence="3" key="1">
    <citation type="submission" date="2015-06" db="EMBL/GenBank/DDBJ databases">
        <authorList>
            <person name="Liu B."/>
            <person name="Wang J."/>
            <person name="Zhu Y."/>
            <person name="Liu G."/>
            <person name="Chen Q."/>
            <person name="Zheng C."/>
            <person name="Che J."/>
            <person name="Ge C."/>
            <person name="Shi H."/>
            <person name="Pan Z."/>
            <person name="Liu X."/>
        </authorList>
    </citation>
    <scope>NUCLEOTIDE SEQUENCE [LARGE SCALE GENOMIC DNA]</scope>
    <source>
        <strain evidence="3">DSM 16346</strain>
    </source>
</reference>
<keyword evidence="1" id="KW-1133">Transmembrane helix</keyword>
<dbReference type="InterPro" id="IPR018677">
    <property type="entry name" value="DUF2157"/>
</dbReference>
<dbReference type="EMBL" id="LELK01000001">
    <property type="protein sequence ID" value="KMM38033.1"/>
    <property type="molecule type" value="Genomic_DNA"/>
</dbReference>
<dbReference type="PATRIC" id="fig|157733.3.peg.2515"/>
<feature type="transmembrane region" description="Helical" evidence="1">
    <location>
        <begin position="7"/>
        <end position="26"/>
    </location>
</feature>
<keyword evidence="1" id="KW-0472">Membrane</keyword>
<evidence type="ECO:0000259" key="2">
    <source>
        <dbReference type="Pfam" id="PF09925"/>
    </source>
</evidence>
<feature type="transmembrane region" description="Helical" evidence="1">
    <location>
        <begin position="500"/>
        <end position="519"/>
    </location>
</feature>
<gene>
    <name evidence="3" type="ORF">AB986_01530</name>
</gene>
<dbReference type="InterPro" id="IPR025833">
    <property type="entry name" value="GDYXXLXY"/>
</dbReference>
<keyword evidence="1" id="KW-0812">Transmembrane</keyword>
<dbReference type="AlphaFoldDB" id="A0A0J6CY60"/>
<feature type="transmembrane region" description="Helical" evidence="1">
    <location>
        <begin position="322"/>
        <end position="339"/>
    </location>
</feature>
<feature type="transmembrane region" description="Helical" evidence="1">
    <location>
        <begin position="146"/>
        <end position="164"/>
    </location>
</feature>
<feature type="domain" description="DUF2157" evidence="2">
    <location>
        <begin position="11"/>
        <end position="114"/>
    </location>
</feature>
<evidence type="ECO:0000256" key="1">
    <source>
        <dbReference type="SAM" id="Phobius"/>
    </source>
</evidence>
<proteinExistence type="predicted"/>